<name>A0A915IM50_ROMCU</name>
<proteinExistence type="predicted"/>
<evidence type="ECO:0000256" key="1">
    <source>
        <dbReference type="SAM" id="MobiDB-lite"/>
    </source>
</evidence>
<dbReference type="WBParaSite" id="nRc.2.0.1.t15257-RA">
    <property type="protein sequence ID" value="nRc.2.0.1.t15257-RA"/>
    <property type="gene ID" value="nRc.2.0.1.g15257"/>
</dbReference>
<feature type="region of interest" description="Disordered" evidence="1">
    <location>
        <begin position="92"/>
        <end position="112"/>
    </location>
</feature>
<dbReference type="Proteomes" id="UP000887565">
    <property type="component" value="Unplaced"/>
</dbReference>
<dbReference type="AlphaFoldDB" id="A0A915IM50"/>
<sequence length="144" mass="16489">MKQPMNLVLKELMETTNLRKKFKKEKWERLLEEAVAAKDQCEKILMCKFVKILNAKKRKIAELLAEQSVSDQPDCTVNDVDSEAKCKTFEEVHPTTSNKIDEQSSRSTATHDSVGRSIDNLLLRANILLIIEMIGQTAKHQFTK</sequence>
<organism evidence="2 3">
    <name type="scientific">Romanomermis culicivorax</name>
    <name type="common">Nematode worm</name>
    <dbReference type="NCBI Taxonomy" id="13658"/>
    <lineage>
        <taxon>Eukaryota</taxon>
        <taxon>Metazoa</taxon>
        <taxon>Ecdysozoa</taxon>
        <taxon>Nematoda</taxon>
        <taxon>Enoplea</taxon>
        <taxon>Dorylaimia</taxon>
        <taxon>Mermithida</taxon>
        <taxon>Mermithoidea</taxon>
        <taxon>Mermithidae</taxon>
        <taxon>Romanomermis</taxon>
    </lineage>
</organism>
<dbReference type="InterPro" id="IPR014751">
    <property type="entry name" value="XRCC4-like_C"/>
</dbReference>
<protein>
    <submittedName>
        <fullName evidence="3">Uncharacterized protein</fullName>
    </submittedName>
</protein>
<keyword evidence="2" id="KW-1185">Reference proteome</keyword>
<accession>A0A915IM50</accession>
<feature type="compositionally biased region" description="Basic and acidic residues" evidence="1">
    <location>
        <begin position="92"/>
        <end position="104"/>
    </location>
</feature>
<evidence type="ECO:0000313" key="3">
    <source>
        <dbReference type="WBParaSite" id="nRc.2.0.1.t15257-RA"/>
    </source>
</evidence>
<dbReference type="SUPFAM" id="SSF58022">
    <property type="entry name" value="XRCC4, C-terminal oligomerization domain"/>
    <property type="match status" value="1"/>
</dbReference>
<reference evidence="3" key="1">
    <citation type="submission" date="2022-11" db="UniProtKB">
        <authorList>
            <consortium name="WormBaseParasite"/>
        </authorList>
    </citation>
    <scope>IDENTIFICATION</scope>
</reference>
<evidence type="ECO:0000313" key="2">
    <source>
        <dbReference type="Proteomes" id="UP000887565"/>
    </source>
</evidence>
<dbReference type="Gene3D" id="1.20.5.370">
    <property type="match status" value="1"/>
</dbReference>